<comment type="caution">
    <text evidence="2">The sequence shown here is derived from an EMBL/GenBank/DDBJ whole genome shotgun (WGS) entry which is preliminary data.</text>
</comment>
<evidence type="ECO:0000313" key="3">
    <source>
        <dbReference type="Proteomes" id="UP001151760"/>
    </source>
</evidence>
<feature type="coiled-coil region" evidence="1">
    <location>
        <begin position="57"/>
        <end position="84"/>
    </location>
</feature>
<organism evidence="2 3">
    <name type="scientific">Tanacetum coccineum</name>
    <dbReference type="NCBI Taxonomy" id="301880"/>
    <lineage>
        <taxon>Eukaryota</taxon>
        <taxon>Viridiplantae</taxon>
        <taxon>Streptophyta</taxon>
        <taxon>Embryophyta</taxon>
        <taxon>Tracheophyta</taxon>
        <taxon>Spermatophyta</taxon>
        <taxon>Magnoliopsida</taxon>
        <taxon>eudicotyledons</taxon>
        <taxon>Gunneridae</taxon>
        <taxon>Pentapetalae</taxon>
        <taxon>asterids</taxon>
        <taxon>campanulids</taxon>
        <taxon>Asterales</taxon>
        <taxon>Asteraceae</taxon>
        <taxon>Asteroideae</taxon>
        <taxon>Anthemideae</taxon>
        <taxon>Anthemidinae</taxon>
        <taxon>Tanacetum</taxon>
    </lineage>
</organism>
<dbReference type="Proteomes" id="UP001151760">
    <property type="component" value="Unassembled WGS sequence"/>
</dbReference>
<evidence type="ECO:0000256" key="1">
    <source>
        <dbReference type="SAM" id="Coils"/>
    </source>
</evidence>
<dbReference type="EMBL" id="BQNB010017674">
    <property type="protein sequence ID" value="GJT65957.1"/>
    <property type="molecule type" value="Genomic_DNA"/>
</dbReference>
<evidence type="ECO:0000313" key="2">
    <source>
        <dbReference type="EMBL" id="GJT65957.1"/>
    </source>
</evidence>
<protein>
    <submittedName>
        <fullName evidence="2">Uncharacterized protein</fullName>
    </submittedName>
</protein>
<sequence length="303" mass="34535">MENEKATAKAEVTFLSAQPSYPNVQQLTELLVSDINEAVGDLKRYVEGLEIDIPDDLKAILEKLEEFQSSVSGLTKQVAELKNLKMDLPAGLLALPKQVSSINAYLSKLKVVDIIPSLLKKVTEALDRLTGSLVESFKQKTLKKFAYINEHGKTFLMTEEEIKKQKEIEQLVKADVAKAEIKQDAEQKGTKKRSQIVMCSQEERIKKRLDNLHKTKEELELDFSIPLGEQDPLIKLNELAKKKRKHVDDLHDYFRSTKRSSSDFTKGLELDLARNFSTFLVAEVEKRNLNPSKQIRLIEQLKQ</sequence>
<keyword evidence="3" id="KW-1185">Reference proteome</keyword>
<name>A0ABQ5FRG8_9ASTR</name>
<reference evidence="2" key="1">
    <citation type="journal article" date="2022" name="Int. J. Mol. Sci.">
        <title>Draft Genome of Tanacetum Coccineum: Genomic Comparison of Closely Related Tanacetum-Family Plants.</title>
        <authorList>
            <person name="Yamashiro T."/>
            <person name="Shiraishi A."/>
            <person name="Nakayama K."/>
            <person name="Satake H."/>
        </authorList>
    </citation>
    <scope>NUCLEOTIDE SEQUENCE</scope>
</reference>
<gene>
    <name evidence="2" type="ORF">Tco_1017437</name>
</gene>
<proteinExistence type="predicted"/>
<accession>A0ABQ5FRG8</accession>
<reference evidence="2" key="2">
    <citation type="submission" date="2022-01" db="EMBL/GenBank/DDBJ databases">
        <authorList>
            <person name="Yamashiro T."/>
            <person name="Shiraishi A."/>
            <person name="Satake H."/>
            <person name="Nakayama K."/>
        </authorList>
    </citation>
    <scope>NUCLEOTIDE SEQUENCE</scope>
</reference>
<keyword evidence="1" id="KW-0175">Coiled coil</keyword>